<dbReference type="HAMAP" id="MF_00393">
    <property type="entry name" value="Glyc3P_acyltrans"/>
    <property type="match status" value="1"/>
</dbReference>
<dbReference type="InterPro" id="IPR028354">
    <property type="entry name" value="GPAT_PlsB"/>
</dbReference>
<sequence>MELNVLDQLRKSLIRLVRKPLAFWANSRIMPEKLQNLELDTDKPVCYVMRDDSISNQLLLEDFCLSNNLPSPLARVSDQAGTDGVPPMEACFCLGQRGKGTQPGVPDDLIKLQGWLRDHPEQDIQLVPVSVLWGRNPGHEKSIIKLILSDRVEMGWGRRLLVMLLHMRQCFMFIGKPVSLRSQLTSEDDRKIAHKLSRVFRVHFHRQRVSVLGPAVLHRPALVASVVRSDAVEQAIQYEITNKKISREKATANARKYVEEVAASYENWVVKLFDHFLRWLWNRLYSGVKVGNVDHLREKSQGHELVYVPTHRSHMDYLLLSYVLFYQGLATPYIAAGINLNIWPVGGLLRRGGAFFIRRSFRGNQLYTTVFKEYVHTMLKGGYAMEYFIEGGRSRTGRLLPPKTGMLAMTVQSYLRNSRKPIMMVPVYFGYERVVEGRTYIKELSGAAKQPESVKQLLKASKALKTSWGEVQVNFGDPIPLTDYLEQQKPGWRNEDYGNDPRPEWLSKATDGLAGEIMERINAAAGINGVALSSLALLATDRNAMSEHDLLAQLGLYQRFLKQVGYSEMQVNCDDSETELLGALIAQKGVGRFRHPQGDLIYLDSQAAVLMTYYRNNILHMFAVPALVAACFSHGKPMSRQQLLATSKSLYPFLKAELFISWSDAQLKQKLLQIADFLVTEKLLIEQADGLLIAPEQETVNYYRLMVLAQALAPTLERFYLVLLLLNRSAEGSGCKQLEDICQKSAQRLSVLIDLRSPEFFDKALFRQMFRTLREQGYLQETGGQIVASHGLDELHQLLAQMVSPAAARSIRQVAAVGSEPAKQLAA</sequence>
<comment type="caution">
    <text evidence="16">The sequence shown here is derived from an EMBL/GenBank/DDBJ whole genome shotgun (WGS) entry which is preliminary data.</text>
</comment>
<dbReference type="AlphaFoldDB" id="A0A2V1GVX3"/>
<dbReference type="UniPathway" id="UPA00557">
    <property type="reaction ID" value="UER00612"/>
</dbReference>
<accession>A0A2V1GVX3</accession>
<evidence type="ECO:0000256" key="2">
    <source>
        <dbReference type="ARBA" id="ARBA00004765"/>
    </source>
</evidence>
<evidence type="ECO:0000256" key="13">
    <source>
        <dbReference type="ARBA" id="ARBA00048427"/>
    </source>
</evidence>
<evidence type="ECO:0000256" key="1">
    <source>
        <dbReference type="ARBA" id="ARBA00004413"/>
    </source>
</evidence>
<dbReference type="RefSeq" id="WP_116686820.1">
    <property type="nucleotide sequence ID" value="NZ_CAWNYD010000003.1"/>
</dbReference>
<keyword evidence="10 14" id="KW-0594">Phospholipid biosynthesis</keyword>
<dbReference type="Proteomes" id="UP000244906">
    <property type="component" value="Unassembled WGS sequence"/>
</dbReference>
<dbReference type="PIRSF" id="PIRSF500064">
    <property type="entry name" value="GPAT"/>
    <property type="match status" value="1"/>
</dbReference>
<dbReference type="EMBL" id="QDDL01000003">
    <property type="protein sequence ID" value="PVZ69484.1"/>
    <property type="molecule type" value="Genomic_DNA"/>
</dbReference>
<evidence type="ECO:0000259" key="15">
    <source>
        <dbReference type="SMART" id="SM00563"/>
    </source>
</evidence>
<dbReference type="NCBIfam" id="NF003441">
    <property type="entry name" value="PRK04974.1"/>
    <property type="match status" value="1"/>
</dbReference>
<keyword evidence="7 14" id="KW-1003">Cell membrane</keyword>
<dbReference type="NCBIfam" id="TIGR03703">
    <property type="entry name" value="plsB"/>
    <property type="match status" value="1"/>
</dbReference>
<dbReference type="GO" id="GO:0004366">
    <property type="term" value="F:glycerol-3-phosphate O-acyltransferase activity"/>
    <property type="evidence" value="ECO:0007669"/>
    <property type="project" value="UniProtKB-UniRule"/>
</dbReference>
<protein>
    <recommendedName>
        <fullName evidence="6 14">Glycerol-3-phosphate acyltransferase</fullName>
        <shortName evidence="14">GPAT</shortName>
        <ecNumber evidence="5 14">2.3.1.15</ecNumber>
    </recommendedName>
</protein>
<evidence type="ECO:0000256" key="7">
    <source>
        <dbReference type="ARBA" id="ARBA00022475"/>
    </source>
</evidence>
<dbReference type="OrthoDB" id="335193at2"/>
<dbReference type="PIRSF" id="PIRSF000437">
    <property type="entry name" value="GPAT_DHAPAT"/>
    <property type="match status" value="1"/>
</dbReference>
<evidence type="ECO:0000256" key="12">
    <source>
        <dbReference type="ARBA" id="ARBA00023315"/>
    </source>
</evidence>
<dbReference type="Pfam" id="PF19277">
    <property type="entry name" value="GPAT_C"/>
    <property type="match status" value="1"/>
</dbReference>
<evidence type="ECO:0000256" key="11">
    <source>
        <dbReference type="ARBA" id="ARBA00023264"/>
    </source>
</evidence>
<dbReference type="PANTHER" id="PTHR12563:SF17">
    <property type="entry name" value="DIHYDROXYACETONE PHOSPHATE ACYLTRANSFERASE"/>
    <property type="match status" value="1"/>
</dbReference>
<gene>
    <name evidence="14" type="primary">plsB</name>
    <name evidence="16" type="ORF">DC094_09135</name>
</gene>
<dbReference type="SUPFAM" id="SSF69593">
    <property type="entry name" value="Glycerol-3-phosphate (1)-acyltransferase"/>
    <property type="match status" value="1"/>
</dbReference>
<dbReference type="CDD" id="cd07993">
    <property type="entry name" value="LPLAT_DHAPAT-like"/>
    <property type="match status" value="1"/>
</dbReference>
<evidence type="ECO:0000256" key="9">
    <source>
        <dbReference type="ARBA" id="ARBA00023136"/>
    </source>
</evidence>
<keyword evidence="14" id="KW-0444">Lipid biosynthesis</keyword>
<evidence type="ECO:0000256" key="8">
    <source>
        <dbReference type="ARBA" id="ARBA00022679"/>
    </source>
</evidence>
<comment type="subcellular location">
    <subcellularLocation>
        <location evidence="1 14">Cell membrane</location>
        <topology evidence="1 14">Peripheral membrane protein</topology>
        <orientation evidence="1 14">Cytoplasmic side</orientation>
    </subcellularLocation>
</comment>
<comment type="pathway">
    <text evidence="2 14">Phospholipid metabolism; CDP-diacylglycerol biosynthesis; CDP-diacylglycerol from sn-glycerol 3-phosphate: step 1/3.</text>
</comment>
<dbReference type="InterPro" id="IPR045520">
    <property type="entry name" value="GPAT/DHAPAT_C"/>
</dbReference>
<feature type="short sequence motif" description="HXXXXD motif" evidence="14">
    <location>
        <begin position="310"/>
        <end position="315"/>
    </location>
</feature>
<reference evidence="16 17" key="1">
    <citation type="submission" date="2018-04" db="EMBL/GenBank/DDBJ databases">
        <title>Thalassorhabdus spongiae gen. nov., sp. nov., isolated from a marine sponge in South-West Iceland.</title>
        <authorList>
            <person name="Knobloch S."/>
            <person name="Daussin A."/>
            <person name="Johannsson R."/>
            <person name="Marteinsson V.T."/>
        </authorList>
    </citation>
    <scope>NUCLEOTIDE SEQUENCE [LARGE SCALE GENOMIC DNA]</scope>
    <source>
        <strain evidence="16 17">Hp12</strain>
    </source>
</reference>
<organism evidence="16 17">
    <name type="scientific">Pelagibaculum spongiae</name>
    <dbReference type="NCBI Taxonomy" id="2080658"/>
    <lineage>
        <taxon>Bacteria</taxon>
        <taxon>Pseudomonadati</taxon>
        <taxon>Pseudomonadota</taxon>
        <taxon>Gammaproteobacteria</taxon>
        <taxon>Oceanospirillales</taxon>
        <taxon>Pelagibaculum</taxon>
    </lineage>
</organism>
<dbReference type="GO" id="GO:0016024">
    <property type="term" value="P:CDP-diacylglycerol biosynthetic process"/>
    <property type="evidence" value="ECO:0007669"/>
    <property type="project" value="UniProtKB-UniRule"/>
</dbReference>
<keyword evidence="17" id="KW-1185">Reference proteome</keyword>
<dbReference type="EC" id="2.3.1.15" evidence="5 14"/>
<keyword evidence="12 14" id="KW-0012">Acyltransferase</keyword>
<comment type="similarity">
    <text evidence="4 14">Belongs to the GPAT/DAPAT family.</text>
</comment>
<dbReference type="InterPro" id="IPR002123">
    <property type="entry name" value="Plipid/glycerol_acylTrfase"/>
</dbReference>
<dbReference type="InterPro" id="IPR041728">
    <property type="entry name" value="GPAT/DHAPAT_LPLAT"/>
</dbReference>
<dbReference type="GO" id="GO:0005886">
    <property type="term" value="C:plasma membrane"/>
    <property type="evidence" value="ECO:0007669"/>
    <property type="project" value="UniProtKB-SubCell"/>
</dbReference>
<keyword evidence="8 14" id="KW-0808">Transferase</keyword>
<keyword evidence="9 14" id="KW-0472">Membrane</keyword>
<evidence type="ECO:0000256" key="3">
    <source>
        <dbReference type="ARBA" id="ARBA00005189"/>
    </source>
</evidence>
<dbReference type="InterPro" id="IPR022284">
    <property type="entry name" value="GPAT/DHAPAT"/>
</dbReference>
<evidence type="ECO:0000256" key="4">
    <source>
        <dbReference type="ARBA" id="ARBA00007937"/>
    </source>
</evidence>
<evidence type="ECO:0000256" key="14">
    <source>
        <dbReference type="HAMAP-Rule" id="MF_00393"/>
    </source>
</evidence>
<feature type="domain" description="Phospholipid/glycerol acyltransferase" evidence="15">
    <location>
        <begin position="305"/>
        <end position="432"/>
    </location>
</feature>
<keyword evidence="11 14" id="KW-1208">Phospholipid metabolism</keyword>
<dbReference type="Pfam" id="PF01553">
    <property type="entry name" value="Acyltransferase"/>
    <property type="match status" value="1"/>
</dbReference>
<evidence type="ECO:0000256" key="10">
    <source>
        <dbReference type="ARBA" id="ARBA00023209"/>
    </source>
</evidence>
<evidence type="ECO:0000256" key="5">
    <source>
        <dbReference type="ARBA" id="ARBA00013113"/>
    </source>
</evidence>
<dbReference type="GO" id="GO:0006631">
    <property type="term" value="P:fatty acid metabolic process"/>
    <property type="evidence" value="ECO:0007669"/>
    <property type="project" value="TreeGrafter"/>
</dbReference>
<proteinExistence type="inferred from homology"/>
<evidence type="ECO:0000256" key="6">
    <source>
        <dbReference type="ARBA" id="ARBA00013432"/>
    </source>
</evidence>
<dbReference type="SMART" id="SM00563">
    <property type="entry name" value="PlsC"/>
    <property type="match status" value="1"/>
</dbReference>
<comment type="domain">
    <text evidence="14">The HXXXXD motif is essential for acyltransferase activity and may constitute the binding site for the phosphate moiety of the glycerol-3-phosphate.</text>
</comment>
<evidence type="ECO:0000313" key="16">
    <source>
        <dbReference type="EMBL" id="PVZ69484.1"/>
    </source>
</evidence>
<evidence type="ECO:0000313" key="17">
    <source>
        <dbReference type="Proteomes" id="UP000244906"/>
    </source>
</evidence>
<keyword evidence="14" id="KW-0443">Lipid metabolism</keyword>
<comment type="catalytic activity">
    <reaction evidence="13 14">
        <text>sn-glycerol 3-phosphate + an acyl-CoA = a 1-acyl-sn-glycero-3-phosphate + CoA</text>
        <dbReference type="Rhea" id="RHEA:15325"/>
        <dbReference type="ChEBI" id="CHEBI:57287"/>
        <dbReference type="ChEBI" id="CHEBI:57597"/>
        <dbReference type="ChEBI" id="CHEBI:57970"/>
        <dbReference type="ChEBI" id="CHEBI:58342"/>
        <dbReference type="EC" id="2.3.1.15"/>
    </reaction>
</comment>
<dbReference type="PANTHER" id="PTHR12563">
    <property type="entry name" value="GLYCEROL-3-PHOSPHATE ACYLTRANSFERASE"/>
    <property type="match status" value="1"/>
</dbReference>
<name>A0A2V1GVX3_9GAMM</name>
<comment type="pathway">
    <text evidence="3">Lipid metabolism.</text>
</comment>